<feature type="signal peptide" evidence="2">
    <location>
        <begin position="1"/>
        <end position="20"/>
    </location>
</feature>
<dbReference type="AlphaFoldDB" id="A0A966DV78"/>
<evidence type="ECO:0000313" key="4">
    <source>
        <dbReference type="Proteomes" id="UP000638732"/>
    </source>
</evidence>
<accession>A0A966DV78</accession>
<reference evidence="3" key="2">
    <citation type="submission" date="2020-10" db="EMBL/GenBank/DDBJ databases">
        <title>Mucilaginibacter sp. nov., isolated from soil.</title>
        <authorList>
            <person name="Jeon C.O."/>
        </authorList>
    </citation>
    <scope>NUCLEOTIDE SEQUENCE</scope>
    <source>
        <strain evidence="3">R11</strain>
    </source>
</reference>
<sequence length="127" mass="14076">MKKLILMLAFATGLSTLSYAQTTHKTPQERAAHHTQTLQKKLNLSADQTTKVNAILLSQATRVDSLKSVAKTSDKKANHKAFKDIKVTTDAQLTAVLNPDQKKAYEDWKAAHKGKHDHKKDDAKTQG</sequence>
<organism evidence="3 4">
    <name type="scientific">Mucilaginibacter agri</name>
    <dbReference type="NCBI Taxonomy" id="2695265"/>
    <lineage>
        <taxon>Bacteria</taxon>
        <taxon>Pseudomonadati</taxon>
        <taxon>Bacteroidota</taxon>
        <taxon>Sphingobacteriia</taxon>
        <taxon>Sphingobacteriales</taxon>
        <taxon>Sphingobacteriaceae</taxon>
        <taxon>Mucilaginibacter</taxon>
    </lineage>
</organism>
<keyword evidence="4" id="KW-1185">Reference proteome</keyword>
<feature type="region of interest" description="Disordered" evidence="1">
    <location>
        <begin position="106"/>
        <end position="127"/>
    </location>
</feature>
<proteinExistence type="predicted"/>
<name>A0A966DV78_9SPHI</name>
<evidence type="ECO:0000256" key="2">
    <source>
        <dbReference type="SAM" id="SignalP"/>
    </source>
</evidence>
<comment type="caution">
    <text evidence="3">The sequence shown here is derived from an EMBL/GenBank/DDBJ whole genome shotgun (WGS) entry which is preliminary data.</text>
</comment>
<dbReference type="RefSeq" id="WP_166587154.1">
    <property type="nucleotide sequence ID" value="NZ_WWEO01000044.1"/>
</dbReference>
<dbReference type="EMBL" id="WWEO01000044">
    <property type="protein sequence ID" value="NCD71182.1"/>
    <property type="molecule type" value="Genomic_DNA"/>
</dbReference>
<keyword evidence="2" id="KW-0732">Signal</keyword>
<evidence type="ECO:0000313" key="3">
    <source>
        <dbReference type="EMBL" id="NCD71182.1"/>
    </source>
</evidence>
<dbReference type="Proteomes" id="UP000638732">
    <property type="component" value="Unassembled WGS sequence"/>
</dbReference>
<reference evidence="3" key="1">
    <citation type="submission" date="2020-01" db="EMBL/GenBank/DDBJ databases">
        <authorList>
            <person name="Seo Y.L."/>
        </authorList>
    </citation>
    <scope>NUCLEOTIDE SEQUENCE</scope>
    <source>
        <strain evidence="3">R11</strain>
    </source>
</reference>
<evidence type="ECO:0008006" key="5">
    <source>
        <dbReference type="Google" id="ProtNLM"/>
    </source>
</evidence>
<protein>
    <recommendedName>
        <fullName evidence="5">LTXXQ motif family protein</fullName>
    </recommendedName>
</protein>
<gene>
    <name evidence="3" type="ORF">GSY63_17580</name>
</gene>
<feature type="chain" id="PRO_5037999267" description="LTXXQ motif family protein" evidence="2">
    <location>
        <begin position="21"/>
        <end position="127"/>
    </location>
</feature>
<evidence type="ECO:0000256" key="1">
    <source>
        <dbReference type="SAM" id="MobiDB-lite"/>
    </source>
</evidence>